<dbReference type="Proteomes" id="UP000824120">
    <property type="component" value="Chromosome 1"/>
</dbReference>
<evidence type="ECO:0000313" key="1">
    <source>
        <dbReference type="EMBL" id="KAG5630770.1"/>
    </source>
</evidence>
<sequence length="194" mass="22288">MGRFRHVFLGRSSKGPCRLPDNLSGGIRPPEPFSFPFLSETFSPPMENRIYFRLGSKSYDLTETKSSNGTWFDWVESSKLLMRRMTLSKAALLWLVKRLREASDIRGKAFKSWRDVEHILGGEWKRQGISLKLRMVVSNNGGLSVSGKVPLVLDKSSWAPLDFGGKVMKKIGDGRWLVRDEEEMLLKNHMRWAR</sequence>
<dbReference type="AlphaFoldDB" id="A0A9J6B2F6"/>
<name>A0A9J6B2F6_SOLCO</name>
<proteinExistence type="predicted"/>
<comment type="caution">
    <text evidence="1">The sequence shown here is derived from an EMBL/GenBank/DDBJ whole genome shotgun (WGS) entry which is preliminary data.</text>
</comment>
<reference evidence="1 2" key="1">
    <citation type="submission" date="2020-09" db="EMBL/GenBank/DDBJ databases">
        <title>De no assembly of potato wild relative species, Solanum commersonii.</title>
        <authorList>
            <person name="Cho K."/>
        </authorList>
    </citation>
    <scope>NUCLEOTIDE SEQUENCE [LARGE SCALE GENOMIC DNA]</scope>
    <source>
        <strain evidence="1">LZ3.2</strain>
        <tissue evidence="1">Leaf</tissue>
    </source>
</reference>
<evidence type="ECO:0000313" key="2">
    <source>
        <dbReference type="Proteomes" id="UP000824120"/>
    </source>
</evidence>
<keyword evidence="2" id="KW-1185">Reference proteome</keyword>
<organism evidence="1 2">
    <name type="scientific">Solanum commersonii</name>
    <name type="common">Commerson's wild potato</name>
    <name type="synonym">Commerson's nightshade</name>
    <dbReference type="NCBI Taxonomy" id="4109"/>
    <lineage>
        <taxon>Eukaryota</taxon>
        <taxon>Viridiplantae</taxon>
        <taxon>Streptophyta</taxon>
        <taxon>Embryophyta</taxon>
        <taxon>Tracheophyta</taxon>
        <taxon>Spermatophyta</taxon>
        <taxon>Magnoliopsida</taxon>
        <taxon>eudicotyledons</taxon>
        <taxon>Gunneridae</taxon>
        <taxon>Pentapetalae</taxon>
        <taxon>asterids</taxon>
        <taxon>lamiids</taxon>
        <taxon>Solanales</taxon>
        <taxon>Solanaceae</taxon>
        <taxon>Solanoideae</taxon>
        <taxon>Solaneae</taxon>
        <taxon>Solanum</taxon>
    </lineage>
</organism>
<protein>
    <submittedName>
        <fullName evidence="1">Uncharacterized protein</fullName>
    </submittedName>
</protein>
<gene>
    <name evidence="1" type="ORF">H5410_002487</name>
</gene>
<accession>A0A9J6B2F6</accession>
<dbReference type="OrthoDB" id="1745573at2759"/>
<dbReference type="EMBL" id="JACXVP010000001">
    <property type="protein sequence ID" value="KAG5630770.1"/>
    <property type="molecule type" value="Genomic_DNA"/>
</dbReference>